<dbReference type="EC" id="2.7.1.12" evidence="3 9"/>
<keyword evidence="4 9" id="KW-0808">Transferase</keyword>
<dbReference type="AlphaFoldDB" id="A0A502G409"/>
<protein>
    <recommendedName>
        <fullName evidence="3 9">Gluconokinase</fullName>
        <ecNumber evidence="3 9">2.7.1.12</ecNumber>
    </recommendedName>
</protein>
<dbReference type="PANTHER" id="PTHR43442">
    <property type="entry name" value="GLUCONOKINASE-RELATED"/>
    <property type="match status" value="1"/>
</dbReference>
<evidence type="ECO:0000256" key="8">
    <source>
        <dbReference type="ARBA" id="ARBA00048090"/>
    </source>
</evidence>
<dbReference type="SUPFAM" id="SSF52540">
    <property type="entry name" value="P-loop containing nucleoside triphosphate hydrolases"/>
    <property type="match status" value="1"/>
</dbReference>
<dbReference type="NCBIfam" id="TIGR01313">
    <property type="entry name" value="therm_gnt_kin"/>
    <property type="match status" value="1"/>
</dbReference>
<dbReference type="RefSeq" id="WP_140848342.1">
    <property type="nucleotide sequence ID" value="NZ_RCZC01000001.1"/>
</dbReference>
<dbReference type="InterPro" id="IPR006001">
    <property type="entry name" value="Therm_gnt_kin"/>
</dbReference>
<comment type="caution">
    <text evidence="10">The sequence shown here is derived from an EMBL/GenBank/DDBJ whole genome shotgun (WGS) entry which is preliminary data.</text>
</comment>
<evidence type="ECO:0000256" key="4">
    <source>
        <dbReference type="ARBA" id="ARBA00022679"/>
    </source>
</evidence>
<dbReference type="GO" id="GO:0005737">
    <property type="term" value="C:cytoplasm"/>
    <property type="evidence" value="ECO:0007669"/>
    <property type="project" value="TreeGrafter"/>
</dbReference>
<dbReference type="CDD" id="cd02021">
    <property type="entry name" value="GntK"/>
    <property type="match status" value="1"/>
</dbReference>
<keyword evidence="5 9" id="KW-0547">Nucleotide-binding</keyword>
<gene>
    <name evidence="10" type="ORF">EAH76_02330</name>
</gene>
<dbReference type="InterPro" id="IPR027417">
    <property type="entry name" value="P-loop_NTPase"/>
</dbReference>
<dbReference type="GO" id="GO:0005975">
    <property type="term" value="P:carbohydrate metabolic process"/>
    <property type="evidence" value="ECO:0007669"/>
    <property type="project" value="InterPro"/>
</dbReference>
<evidence type="ECO:0000256" key="3">
    <source>
        <dbReference type="ARBA" id="ARBA00012054"/>
    </source>
</evidence>
<comment type="similarity">
    <text evidence="2 9">Belongs to the gluconokinase GntK/GntV family.</text>
</comment>
<evidence type="ECO:0000256" key="5">
    <source>
        <dbReference type="ARBA" id="ARBA00022741"/>
    </source>
</evidence>
<name>A0A502G409_9SPHN</name>
<evidence type="ECO:0000313" key="10">
    <source>
        <dbReference type="EMBL" id="TPG56707.1"/>
    </source>
</evidence>
<dbReference type="GO" id="GO:0005524">
    <property type="term" value="F:ATP binding"/>
    <property type="evidence" value="ECO:0007669"/>
    <property type="project" value="UniProtKB-KW"/>
</dbReference>
<keyword evidence="6 9" id="KW-0418">Kinase</keyword>
<comment type="catalytic activity">
    <reaction evidence="8 9">
        <text>D-gluconate + ATP = 6-phospho-D-gluconate + ADP + H(+)</text>
        <dbReference type="Rhea" id="RHEA:19433"/>
        <dbReference type="ChEBI" id="CHEBI:15378"/>
        <dbReference type="ChEBI" id="CHEBI:18391"/>
        <dbReference type="ChEBI" id="CHEBI:30616"/>
        <dbReference type="ChEBI" id="CHEBI:58759"/>
        <dbReference type="ChEBI" id="CHEBI:456216"/>
        <dbReference type="EC" id="2.7.1.12"/>
    </reaction>
</comment>
<evidence type="ECO:0000256" key="7">
    <source>
        <dbReference type="ARBA" id="ARBA00022840"/>
    </source>
</evidence>
<reference evidence="10 11" key="1">
    <citation type="journal article" date="2019" name="Environ. Microbiol.">
        <title>Species interactions and distinct microbial communities in high Arctic permafrost affected cryosols are associated with the CH4 and CO2 gas fluxes.</title>
        <authorList>
            <person name="Altshuler I."/>
            <person name="Hamel J."/>
            <person name="Turney S."/>
            <person name="Magnuson E."/>
            <person name="Levesque R."/>
            <person name="Greer C."/>
            <person name="Whyte L.G."/>
        </authorList>
    </citation>
    <scope>NUCLEOTIDE SEQUENCE [LARGE SCALE GENOMIC DNA]</scope>
    <source>
        <strain evidence="10 11">E6.1</strain>
    </source>
</reference>
<dbReference type="Pfam" id="PF13671">
    <property type="entry name" value="AAA_33"/>
    <property type="match status" value="1"/>
</dbReference>
<comment type="pathway">
    <text evidence="1">Carbohydrate acid metabolism.</text>
</comment>
<dbReference type="EMBL" id="RCZC01000001">
    <property type="protein sequence ID" value="TPG56707.1"/>
    <property type="molecule type" value="Genomic_DNA"/>
</dbReference>
<organism evidence="10 11">
    <name type="scientific">Sphingomonas glacialis</name>
    <dbReference type="NCBI Taxonomy" id="658225"/>
    <lineage>
        <taxon>Bacteria</taxon>
        <taxon>Pseudomonadati</taxon>
        <taxon>Pseudomonadota</taxon>
        <taxon>Alphaproteobacteria</taxon>
        <taxon>Sphingomonadales</taxon>
        <taxon>Sphingomonadaceae</taxon>
        <taxon>Sphingomonas</taxon>
    </lineage>
</organism>
<keyword evidence="11" id="KW-1185">Reference proteome</keyword>
<dbReference type="Proteomes" id="UP000319931">
    <property type="component" value="Unassembled WGS sequence"/>
</dbReference>
<evidence type="ECO:0000256" key="9">
    <source>
        <dbReference type="RuleBase" id="RU363066"/>
    </source>
</evidence>
<evidence type="ECO:0000313" key="11">
    <source>
        <dbReference type="Proteomes" id="UP000319931"/>
    </source>
</evidence>
<dbReference type="OrthoDB" id="9795716at2"/>
<dbReference type="GO" id="GO:0046316">
    <property type="term" value="F:gluconokinase activity"/>
    <property type="evidence" value="ECO:0007669"/>
    <property type="project" value="UniProtKB-EC"/>
</dbReference>
<evidence type="ECO:0000256" key="2">
    <source>
        <dbReference type="ARBA" id="ARBA00008420"/>
    </source>
</evidence>
<proteinExistence type="inferred from homology"/>
<keyword evidence="7 9" id="KW-0067">ATP-binding</keyword>
<dbReference type="PANTHER" id="PTHR43442:SF3">
    <property type="entry name" value="GLUCONOKINASE-RELATED"/>
    <property type="match status" value="1"/>
</dbReference>
<evidence type="ECO:0000256" key="6">
    <source>
        <dbReference type="ARBA" id="ARBA00022777"/>
    </source>
</evidence>
<dbReference type="Gene3D" id="3.40.50.300">
    <property type="entry name" value="P-loop containing nucleotide triphosphate hydrolases"/>
    <property type="match status" value="1"/>
</dbReference>
<accession>A0A502G409</accession>
<evidence type="ECO:0000256" key="1">
    <source>
        <dbReference type="ARBA" id="ARBA00004761"/>
    </source>
</evidence>
<sequence>MGVSGSGKSTLGAVLAGALDAPFLEGDSYHAAAAVAKMRSGQPLDDADRWPWLDRLGAAIGAEVRATGVAVAACSALRRSYRDRLVTAIGAPTRFLLLDGTPEELRRRLGNRPGHYMPSSLLTSQLETLERLGPDEAATTLDASAPPERLCREALAWLACDHAGDAAQA</sequence>